<feature type="domain" description="DUF6606" evidence="11">
    <location>
        <begin position="6"/>
        <end position="264"/>
    </location>
</feature>
<feature type="region of interest" description="Disordered" evidence="8">
    <location>
        <begin position="158"/>
        <end position="179"/>
    </location>
</feature>
<proteinExistence type="predicted"/>
<dbReference type="Pfam" id="PF20255">
    <property type="entry name" value="DUF6606"/>
    <property type="match status" value="1"/>
</dbReference>
<feature type="domain" description="DUF3638" evidence="9">
    <location>
        <begin position="2003"/>
        <end position="2224"/>
    </location>
</feature>
<dbReference type="EMBL" id="JAXOVC010000012">
    <property type="protein sequence ID" value="KAK4495018.1"/>
    <property type="molecule type" value="Genomic_DNA"/>
</dbReference>
<dbReference type="Pfam" id="PF12340">
    <property type="entry name" value="DUF3638"/>
    <property type="match status" value="1"/>
</dbReference>
<evidence type="ECO:0000256" key="4">
    <source>
        <dbReference type="ARBA" id="ARBA00022786"/>
    </source>
</evidence>
<feature type="domain" description="DUF3645" evidence="10">
    <location>
        <begin position="2348"/>
        <end position="2381"/>
    </location>
</feature>
<protein>
    <recommendedName>
        <fullName evidence="2">ubiquitinyl hydrolase 1</fullName>
        <ecNumber evidence="2">3.4.19.12</ecNumber>
    </recommendedName>
</protein>
<keyword evidence="4" id="KW-0833">Ubl conjugation pathway</keyword>
<dbReference type="InterPro" id="IPR022105">
    <property type="entry name" value="DUF3645"/>
</dbReference>
<dbReference type="EC" id="3.4.19.12" evidence="2"/>
<name>A0ABR0E0S2_ZASCE</name>
<keyword evidence="5" id="KW-0378">Hydrolase</keyword>
<gene>
    <name evidence="12" type="ORF">PRZ48_013345</name>
</gene>
<keyword evidence="6" id="KW-0788">Thiol protease</keyword>
<dbReference type="PANTHER" id="PTHR13367:SF34">
    <property type="match status" value="1"/>
</dbReference>
<dbReference type="Pfam" id="PF12359">
    <property type="entry name" value="DUF3645"/>
    <property type="match status" value="1"/>
</dbReference>
<keyword evidence="3" id="KW-0645">Protease</keyword>
<feature type="coiled-coil region" evidence="7">
    <location>
        <begin position="557"/>
        <end position="591"/>
    </location>
</feature>
<evidence type="ECO:0000259" key="11">
    <source>
        <dbReference type="Pfam" id="PF20255"/>
    </source>
</evidence>
<evidence type="ECO:0000256" key="5">
    <source>
        <dbReference type="ARBA" id="ARBA00022801"/>
    </source>
</evidence>
<dbReference type="PANTHER" id="PTHR13367">
    <property type="entry name" value="UBIQUITIN THIOESTERASE"/>
    <property type="match status" value="1"/>
</dbReference>
<dbReference type="InterPro" id="IPR051346">
    <property type="entry name" value="OTU_Deubiquitinase"/>
</dbReference>
<evidence type="ECO:0000256" key="2">
    <source>
        <dbReference type="ARBA" id="ARBA00012759"/>
    </source>
</evidence>
<evidence type="ECO:0000259" key="9">
    <source>
        <dbReference type="Pfam" id="PF12340"/>
    </source>
</evidence>
<evidence type="ECO:0000313" key="13">
    <source>
        <dbReference type="Proteomes" id="UP001305779"/>
    </source>
</evidence>
<keyword evidence="13" id="KW-1185">Reference proteome</keyword>
<evidence type="ECO:0000256" key="3">
    <source>
        <dbReference type="ARBA" id="ARBA00022670"/>
    </source>
</evidence>
<evidence type="ECO:0000313" key="12">
    <source>
        <dbReference type="EMBL" id="KAK4495018.1"/>
    </source>
</evidence>
<dbReference type="InterPro" id="IPR022099">
    <property type="entry name" value="DUF3638"/>
</dbReference>
<evidence type="ECO:0000256" key="1">
    <source>
        <dbReference type="ARBA" id="ARBA00000707"/>
    </source>
</evidence>
<sequence length="3093" mass="345071">MDIKSVIDHLFLPPQLPQAEDTVSDANILRIAVEALTELEKIADFSPIAIQSAAFALSALTSVTGNSASLELKLKSLTKGQSVAVHVAAQNAGVLITRLERELVFEQFELSPSNEAVYMSPGRLVRKFPASAITVDAARLHQDDFTSTVAGTLSTMASQEVPGMKPESKKTGISHTEDRDSTRPAIVSELFFGMLRGIGNLHNASCISKNTRDEVIFNNARRPWRRSPMWLLVRVVLQLTITRSADGSREAYKNVMLFIMSRVLSVAQDADLPSELYSIMIAKISRRQQKLLATDSKSDTLATDSKSDTVTETIAATLKASFAKICNRWASLQAADAAKVDMEGLKSLDFEADTHVKLDSLDTYLRAMKNRQSSGPDTKFTPTTGLLKSKADELPPLPKAVNNDYAASNLQQFEDWIARNLQAWTKQCDVRHACKQLGDLAKEYHSIAESFYKNSPEHTSVMLLTMLELWVACDQAAVQNCSMLADYQIEIPTGMLQNLLLPSFSQMRRLSEVESYLASRQGKLSAALLFDAGSQNSFPARFFDSSQSLQLLQHNIVSQAEDAKREKLAELSKVQKEYNRLDNLHRQASCEYKTTVVDDFCDPPETETVHQSSCKKCLYQSQRDSLSIQIQEWPLPRGDTEAKVVVFELQPPEWFVQWRDARLYMLHQVLKGKRPRSNLRADYRLSKNDPHLSVKHFKASRKRIELLSQNKPAIVTHYAKKDVSNLDESRICLPNGLSYSYYDSSTQSFVGDFVFNDTIPKACTYTLPRRASSLQRFLFRPASAPDGEPPNAVIASQQTCPASMSLEEYKDLTSIPLGRHIQWLNINLQLAMPSVDFKKLETTLVLLQCIHQSGPPTASGDAHREAHCATKAKDLVLSILKNLNLALSRIKQNWESVQALSALVAIAGRVLTLNRTAEISYLSCLKAAREVALGWISTLREKAHQVKEHTERADLVSRAVEVALVCASTFELDDQHLGAVLGNSEDAKILAWIAIVVQEGENVTSQASSHIAMLRLRLRRLLHRSYHALAQNGSGIDSAVQMAWSAYVPSTKGWSSVSATADHWITTDVAAASHGQAGRVHLNLLTGELLVNGLPLDQPPLEYRKHALFKTLFGHALVEVMPASVPGFHFSTKRSFGGYQVQLGMKDGHLLVRATRQDGVFETVPSKVLQTKYPTRFSDDFVLWYDLTKDVVELRPATDPWSSQSSRKWTLSKKHRGIAQWTLAKDGTSVIGTGHPTSSLLSQVLAPLAEESRIHCILQPSHGSLHVEVPSLRLKFALAKDSTNLRSLEYRSMSVDHDQSLGTLIGFANKLVLRSSQANERMVLILSAPLAYAKHNDHVSVTASRKSDAKVYAIGVDKQLKRIVRSNDLDCKFYMAYLHALTSFCLPDPLTLRTGTEEALDILRSKGVESFEQLSQPSINTLHSIAKLSPIRRHYPAHQQVMQEITWDSSLGCLTQHNEFAAVVESLFSQSKSMSLFYPDHQVKFPSSKDSVDALRKRDDIRNSASRVDGYGAERHTTTKDKAYAGRDQKTHLATKVSTISALIARDTHDIHWTAASQAQLWSLILQSRANVQGVNASVDISSLRYDASLLKTGFSFAVSMMPALQRWLADQGRSRQHSFKVLMWLSTLAFATNADTILLQFLVSCFKAPSLAAIHAPDVVSFTPVQGYALSKQKLRDILIANRRDFNESPESRWPRNTNEKLQQYNDRRRTSWQRSCEAVLQQLLAALQAQWPRASASRPDVANASTYFILNKKMAETINKHFQATYHNFLLRGYLLEVENAMATIPLQPVLLQPLPKLEPRPTAPSKHGFVSELEVFSAVAAPTLPRSPPVLCLADGSRTRSTAQAKSVPRLDGMIQRLRSVTGQSSHEMRYADDLHDSMQSLLSKGDASGPVFVEMSRDELEKYVEQCQHHVDQIYDTIVGTLHPSPNAALASHMPRLSPTMLLKQLARDRWPQLPTDWQRCIVEFALALTALQRAQRLFELADPARKEDFLKEMRNPGHGNWDPMDYPETLLMEVESGFLVRDVQEQIASEMRQPALKGNEVLQLNMGEGKSSVIVPMAAVALADGSQLVRVIVAKPQSKQMAQMLISKVGGLVNRRVYYLPFSRSLKLTKSIVDSVSGMLRECKETGGILLVQPEHMLSFKLMGLGCYIDGMNDVGRSLASTQDFLDSSSRDIVDESDENFSTRFELIYTMGSQRSIELSPDRWFLVQQVLEIVRTKAPLIEKEFPGSIEIVTGVQGSCPRIRLLRPESGPRLVAFTAAAIRDDGIDGFHLTRYSAQVRQAVFTYITEPSLAAKDIDAVEQSPVWAAATRPHLLMLRGLLAEGVLVFALKEKRWRVNYGLTTTRTPPTTLAVPYRAKDSPSPRSEFSHPDIVITLTSLAYYYGGLSDDDMFAALSHLADSDEADTEYQRWVRDACGLPTEFEQLQSINLKDRSQCINELFPCLNHGKSVVDYFLSHLVFPKQMKEFPHKLSASGWDIGRQRDGITTGFSGTIDSRLLLPTDIKHLDVPEQKHTNALVLEYLLEPQNGVHLMSAGQASSDAEHLLSAIMQLDPPVQVILDVGAQILELGNLEMAKAWLGQHDHTKEAAVFVDDIDEICIVDRAQRVELLRTSSYQSRLDRCLIFLDESHTRGIDLQLPASYRAAVTLAPKVTKDRLVQACMRMRKLGKGQTVVFCVSEEIQTKIREVTAASTIGIPDILIWAIGETHDELRRSMPLWAVQGERFVRQEELWGQVRHSGATAMTDQQARKFLEDEAQTLEDRYLPRRYGDNGSLTQLNGRDDARCQEIVQRCRAIDGLKFDSSTLQEEQERELSPEIEQERQVQRAPLATPVKHTLHPDVEKFAMTGQLVAGSKAYKPAFSGLSDTTAGKQFSVVQLRNNKLLATNDFTESVQRQGGSSFRSDAFLRSVQWVLTACQQGSYIPEYLMIVSPYEANKLYPRMNSSARVTLHLYKARVNSGYASLDALDFQTVPMRQPAPAVPRELVNQLNVFAGQLYINSYEDYVEMCSFLGLSPHAISKEMEDAGWKVSADGFILSDQDGRVGGMSGVKNSPVSFLKSLMTNRRNGDGISKTHVGRMLAGKMFSASEFQD</sequence>
<evidence type="ECO:0000256" key="6">
    <source>
        <dbReference type="ARBA" id="ARBA00022807"/>
    </source>
</evidence>
<evidence type="ECO:0000259" key="10">
    <source>
        <dbReference type="Pfam" id="PF12359"/>
    </source>
</evidence>
<comment type="catalytic activity">
    <reaction evidence="1">
        <text>Thiol-dependent hydrolysis of ester, thioester, amide, peptide and isopeptide bonds formed by the C-terminal Gly of ubiquitin (a 76-residue protein attached to proteins as an intracellular targeting signal).</text>
        <dbReference type="EC" id="3.4.19.12"/>
    </reaction>
</comment>
<organism evidence="12 13">
    <name type="scientific">Zasmidium cellare</name>
    <name type="common">Wine cellar mold</name>
    <name type="synonym">Racodium cellare</name>
    <dbReference type="NCBI Taxonomy" id="395010"/>
    <lineage>
        <taxon>Eukaryota</taxon>
        <taxon>Fungi</taxon>
        <taxon>Dikarya</taxon>
        <taxon>Ascomycota</taxon>
        <taxon>Pezizomycotina</taxon>
        <taxon>Dothideomycetes</taxon>
        <taxon>Dothideomycetidae</taxon>
        <taxon>Mycosphaerellales</taxon>
        <taxon>Mycosphaerellaceae</taxon>
        <taxon>Zasmidium</taxon>
    </lineage>
</organism>
<dbReference type="InterPro" id="IPR046541">
    <property type="entry name" value="DUF6606"/>
</dbReference>
<feature type="compositionally biased region" description="Basic and acidic residues" evidence="8">
    <location>
        <begin position="166"/>
        <end position="179"/>
    </location>
</feature>
<reference evidence="12 13" key="1">
    <citation type="journal article" date="2023" name="G3 (Bethesda)">
        <title>A chromosome-level genome assembly of Zasmidium syzygii isolated from banana leaves.</title>
        <authorList>
            <person name="van Westerhoven A.C."/>
            <person name="Mehrabi R."/>
            <person name="Talebi R."/>
            <person name="Steentjes M.B.F."/>
            <person name="Corcolon B."/>
            <person name="Chong P.A."/>
            <person name="Kema G.H.J."/>
            <person name="Seidl M.F."/>
        </authorList>
    </citation>
    <scope>NUCLEOTIDE SEQUENCE [LARGE SCALE GENOMIC DNA]</scope>
    <source>
        <strain evidence="12 13">P124</strain>
    </source>
</reference>
<evidence type="ECO:0000256" key="8">
    <source>
        <dbReference type="SAM" id="MobiDB-lite"/>
    </source>
</evidence>
<accession>A0ABR0E0S2</accession>
<comment type="caution">
    <text evidence="12">The sequence shown here is derived from an EMBL/GenBank/DDBJ whole genome shotgun (WGS) entry which is preliminary data.</text>
</comment>
<keyword evidence="7" id="KW-0175">Coiled coil</keyword>
<evidence type="ECO:0000256" key="7">
    <source>
        <dbReference type="SAM" id="Coils"/>
    </source>
</evidence>
<dbReference type="Proteomes" id="UP001305779">
    <property type="component" value="Unassembled WGS sequence"/>
</dbReference>